<evidence type="ECO:0000256" key="10">
    <source>
        <dbReference type="ARBA" id="ARBA00023242"/>
    </source>
</evidence>
<feature type="compositionally biased region" description="Low complexity" evidence="15">
    <location>
        <begin position="243"/>
        <end position="285"/>
    </location>
</feature>
<feature type="compositionally biased region" description="Basic and acidic residues" evidence="15">
    <location>
        <begin position="108"/>
        <end position="120"/>
    </location>
</feature>
<feature type="domain" description="C2H2-type" evidence="16">
    <location>
        <begin position="794"/>
        <end position="821"/>
    </location>
</feature>
<evidence type="ECO:0000313" key="17">
    <source>
        <dbReference type="EMBL" id="CAG7678922.1"/>
    </source>
</evidence>
<feature type="compositionally biased region" description="Pro residues" evidence="15">
    <location>
        <begin position="660"/>
        <end position="673"/>
    </location>
</feature>
<evidence type="ECO:0000256" key="5">
    <source>
        <dbReference type="ARBA" id="ARBA00022771"/>
    </source>
</evidence>
<evidence type="ECO:0000256" key="3">
    <source>
        <dbReference type="ARBA" id="ARBA00022723"/>
    </source>
</evidence>
<dbReference type="FunFam" id="3.30.160.60:FF:000215">
    <property type="entry name" value="Spalt-like transcription factor 3"/>
    <property type="match status" value="1"/>
</dbReference>
<evidence type="ECO:0000256" key="2">
    <source>
        <dbReference type="ARBA" id="ARBA00022473"/>
    </source>
</evidence>
<comment type="function">
    <text evidence="12">Required for the establishment of the posterior-most head and the anterior-most tail segments of the embryo. Probably function as a transcriptional regulator. Could repress the transcription of the tsh gene.</text>
</comment>
<dbReference type="GO" id="GO:0005634">
    <property type="term" value="C:nucleus"/>
    <property type="evidence" value="ECO:0007669"/>
    <property type="project" value="UniProtKB-SubCell"/>
</dbReference>
<dbReference type="FunFam" id="3.30.160.60:FF:002027">
    <property type="entry name" value="Blast:Sal-like protein 3"/>
    <property type="match status" value="1"/>
</dbReference>
<dbReference type="PANTHER" id="PTHR23233:SF84">
    <property type="entry name" value="FI23031P1"/>
    <property type="match status" value="1"/>
</dbReference>
<feature type="compositionally biased region" description="Polar residues" evidence="15">
    <location>
        <begin position="644"/>
        <end position="659"/>
    </location>
</feature>
<dbReference type="OrthoDB" id="8749569at2759"/>
<dbReference type="FunFam" id="3.30.160.60:FF:000291">
    <property type="entry name" value="Spalt-like transcription factor 4"/>
    <property type="match status" value="1"/>
</dbReference>
<evidence type="ECO:0000256" key="12">
    <source>
        <dbReference type="ARBA" id="ARBA00056983"/>
    </source>
</evidence>
<feature type="compositionally biased region" description="Polar residues" evidence="15">
    <location>
        <begin position="471"/>
        <end position="485"/>
    </location>
</feature>
<feature type="region of interest" description="Disordered" evidence="15">
    <location>
        <begin position="222"/>
        <end position="336"/>
    </location>
</feature>
<feature type="compositionally biased region" description="Low complexity" evidence="15">
    <location>
        <begin position="957"/>
        <end position="976"/>
    </location>
</feature>
<keyword evidence="9" id="KW-0804">Transcription</keyword>
<feature type="compositionally biased region" description="Polar residues" evidence="15">
    <location>
        <begin position="881"/>
        <end position="921"/>
    </location>
</feature>
<dbReference type="InterPro" id="IPR051565">
    <property type="entry name" value="Sal_C2H2-zinc-finger"/>
</dbReference>
<feature type="region of interest" description="Disordered" evidence="15">
    <location>
        <begin position="1"/>
        <end position="120"/>
    </location>
</feature>
<sequence length="1000" mass="110533">MMKKTDSNNSAIVFPTEEKGKGVKKREEKKGRFLLSSGRLPKEDKSERWRTRTEGSAPFHRPLSSPNDDEEMDDGTPARHRESIPHSNCLTDEEDDDMHTEDANNNESKTRDVSDEKDVETKELQKDSIATALHNLIGGNFPWPAGLVGPNVTLEAIQNTKVAMAQFAANALNNHATKNTKNNNNGSFQELAALQTTLFTLQQQQLLQLQLLQHLQQQLVSKSDQNSVQHDDSSPPNSPSPVPSTSTTPQPPDISSSSSKPNSLSPLKQTTKPNTNSNNSTTSSSMGTVNATNGSEGLNPHFASLLNCANQDPNQPLSPGLPPGASSTSILSPNGDLNIIREPNTLEVLQKRTQEVLDSASQGLLASSLVDDPNYRKKELGIEKGREPFFKHRCRYCGKVFSSDSALQIHIRSHTGERPFKCNVCGSRFTTKGNLKVHFQRHTARFPHVRMNPHPVPEHLDHLHPPIRPNSGHSTPNHSPTGSNAFRTPPPPQAFHPFNPLFHFSQPMKLIPLAVPVLKENIITGPEDLTKPKGKHTEADLKGTVGIKEEIKDLEYEDGDEDEILQGGKDEDKEFKKSNCLDLREEDDPKKEMNDCSMDSMTQENDHTDDSMMEEFSQDQPENLSSKSLPLMYPLPLMVRPGRPSSSSTMTFAHISSSPQFPPGSTPTKPPSVPQGIPVDIDPAKDPAIYTNLLPRPGSNDNAWESLIEVTKTSETAKLQQLVDNIDHKVTDPNQCIICQRVLSCKSALQMHYRTHTGERPFKCKICGRTFTTKGNLKTHMGVHRAKPPLRALLQCPVCHKRFTNSLVLQQHIRLHTGEPTDLTPEQIRAAEVKDFTFLPSNHFPSFPPHGSPSLFLSHSHSAMMKHPVPPNIPPVRSPDEISSSPNSFKNVDQSDQDLPQSFQSSLSALESQEKTVNSIGDTPAGILKASMSKGSPRDNSSSTSPEKEFPSNKQDSPLPLNSLPSPAAQQPQQQQPFITSTIIPHNNLQFLKVNYVFVK</sequence>
<name>A0A8J2J638_9HEXA</name>
<evidence type="ECO:0000256" key="4">
    <source>
        <dbReference type="ARBA" id="ARBA00022737"/>
    </source>
</evidence>
<dbReference type="SMART" id="SM00355">
    <property type="entry name" value="ZnF_C2H2"/>
    <property type="match status" value="5"/>
</dbReference>
<dbReference type="AlphaFoldDB" id="A0A8J2J638"/>
<feature type="region of interest" description="Disordered" evidence="15">
    <location>
        <begin position="558"/>
        <end position="607"/>
    </location>
</feature>
<feature type="compositionally biased region" description="Polar residues" evidence="15">
    <location>
        <begin position="286"/>
        <end position="296"/>
    </location>
</feature>
<feature type="region of interest" description="Disordered" evidence="15">
    <location>
        <begin position="449"/>
        <end position="494"/>
    </location>
</feature>
<dbReference type="FunFam" id="3.30.160.60:FF:000025">
    <property type="entry name" value="Spalt-like transcription factor 1"/>
    <property type="match status" value="1"/>
</dbReference>
<dbReference type="GO" id="GO:0048731">
    <property type="term" value="P:system development"/>
    <property type="evidence" value="ECO:0007669"/>
    <property type="project" value="UniProtKB-ARBA"/>
</dbReference>
<evidence type="ECO:0000256" key="1">
    <source>
        <dbReference type="ARBA" id="ARBA00004123"/>
    </source>
</evidence>
<feature type="region of interest" description="Disordered" evidence="15">
    <location>
        <begin position="644"/>
        <end position="673"/>
    </location>
</feature>
<comment type="caution">
    <text evidence="17">The sequence shown here is derived from an EMBL/GenBank/DDBJ whole genome shotgun (WGS) entry which is preliminary data.</text>
</comment>
<evidence type="ECO:0000256" key="7">
    <source>
        <dbReference type="ARBA" id="ARBA00023015"/>
    </source>
</evidence>
<evidence type="ECO:0000259" key="16">
    <source>
        <dbReference type="PROSITE" id="PS50157"/>
    </source>
</evidence>
<protein>
    <recommendedName>
        <fullName evidence="13">Homeotic protein spalt-major</fullName>
    </recommendedName>
</protein>
<dbReference type="GO" id="GO:0008270">
    <property type="term" value="F:zinc ion binding"/>
    <property type="evidence" value="ECO:0007669"/>
    <property type="project" value="UniProtKB-KW"/>
</dbReference>
<dbReference type="PROSITE" id="PS50157">
    <property type="entry name" value="ZINC_FINGER_C2H2_2"/>
    <property type="match status" value="5"/>
</dbReference>
<keyword evidence="4" id="KW-0677">Repeat</keyword>
<reference evidence="17" key="1">
    <citation type="submission" date="2021-06" db="EMBL/GenBank/DDBJ databases">
        <authorList>
            <person name="Hodson N. C."/>
            <person name="Mongue J. A."/>
            <person name="Jaron S. K."/>
        </authorList>
    </citation>
    <scope>NUCLEOTIDE SEQUENCE</scope>
</reference>
<keyword evidence="7" id="KW-0805">Transcription regulation</keyword>
<evidence type="ECO:0000256" key="15">
    <source>
        <dbReference type="SAM" id="MobiDB-lite"/>
    </source>
</evidence>
<evidence type="ECO:0000256" key="8">
    <source>
        <dbReference type="ARBA" id="ARBA00023125"/>
    </source>
</evidence>
<dbReference type="GO" id="GO:0000981">
    <property type="term" value="F:DNA-binding transcription factor activity, RNA polymerase II-specific"/>
    <property type="evidence" value="ECO:0007669"/>
    <property type="project" value="TreeGrafter"/>
</dbReference>
<organism evidence="17 18">
    <name type="scientific">Allacma fusca</name>
    <dbReference type="NCBI Taxonomy" id="39272"/>
    <lineage>
        <taxon>Eukaryota</taxon>
        <taxon>Metazoa</taxon>
        <taxon>Ecdysozoa</taxon>
        <taxon>Arthropoda</taxon>
        <taxon>Hexapoda</taxon>
        <taxon>Collembola</taxon>
        <taxon>Symphypleona</taxon>
        <taxon>Sminthuridae</taxon>
        <taxon>Allacma</taxon>
    </lineage>
</organism>
<keyword evidence="6" id="KW-0862">Zinc</keyword>
<evidence type="ECO:0000256" key="13">
    <source>
        <dbReference type="ARBA" id="ARBA00071947"/>
    </source>
</evidence>
<feature type="compositionally biased region" description="Basic and acidic residues" evidence="15">
    <location>
        <begin position="568"/>
        <end position="594"/>
    </location>
</feature>
<dbReference type="PANTHER" id="PTHR23233">
    <property type="entry name" value="SAL-LIKE PROTEIN"/>
    <property type="match status" value="1"/>
</dbReference>
<dbReference type="Pfam" id="PF00096">
    <property type="entry name" value="zf-C2H2"/>
    <property type="match status" value="4"/>
</dbReference>
<dbReference type="GO" id="GO:0000978">
    <property type="term" value="F:RNA polymerase II cis-regulatory region sequence-specific DNA binding"/>
    <property type="evidence" value="ECO:0007669"/>
    <property type="project" value="TreeGrafter"/>
</dbReference>
<feature type="compositionally biased region" description="Basic and acidic residues" evidence="15">
    <location>
        <begin position="16"/>
        <end position="31"/>
    </location>
</feature>
<proteinExistence type="inferred from homology"/>
<keyword evidence="5 14" id="KW-0863">Zinc-finger</keyword>
<dbReference type="Proteomes" id="UP000708208">
    <property type="component" value="Unassembled WGS sequence"/>
</dbReference>
<evidence type="ECO:0000256" key="9">
    <source>
        <dbReference type="ARBA" id="ARBA00023163"/>
    </source>
</evidence>
<dbReference type="PROSITE" id="PS00028">
    <property type="entry name" value="ZINC_FINGER_C2H2_1"/>
    <property type="match status" value="5"/>
</dbReference>
<keyword evidence="8" id="KW-0238">DNA-binding</keyword>
<feature type="region of interest" description="Disordered" evidence="15">
    <location>
        <begin position="866"/>
        <end position="976"/>
    </location>
</feature>
<gene>
    <name evidence="17" type="ORF">AFUS01_LOCUS2653</name>
</gene>
<keyword evidence="18" id="KW-1185">Reference proteome</keyword>
<feature type="domain" description="C2H2-type" evidence="16">
    <location>
        <begin position="420"/>
        <end position="447"/>
    </location>
</feature>
<feature type="domain" description="C2H2-type" evidence="16">
    <location>
        <begin position="734"/>
        <end position="761"/>
    </location>
</feature>
<evidence type="ECO:0000256" key="14">
    <source>
        <dbReference type="PROSITE-ProRule" id="PRU00042"/>
    </source>
</evidence>
<evidence type="ECO:0000256" key="11">
    <source>
        <dbReference type="ARBA" id="ARBA00038474"/>
    </source>
</evidence>
<feature type="domain" description="C2H2-type" evidence="16">
    <location>
        <begin position="392"/>
        <end position="419"/>
    </location>
</feature>
<keyword evidence="10" id="KW-0539">Nucleus</keyword>
<feature type="compositionally biased region" description="Basic and acidic residues" evidence="15">
    <location>
        <begin position="40"/>
        <end position="53"/>
    </location>
</feature>
<accession>A0A8J2J638</accession>
<evidence type="ECO:0000256" key="6">
    <source>
        <dbReference type="ARBA" id="ARBA00022833"/>
    </source>
</evidence>
<feature type="compositionally biased region" description="Pro residues" evidence="15">
    <location>
        <begin position="868"/>
        <end position="877"/>
    </location>
</feature>
<dbReference type="EMBL" id="CAJVCH010015317">
    <property type="protein sequence ID" value="CAG7678922.1"/>
    <property type="molecule type" value="Genomic_DNA"/>
</dbReference>
<evidence type="ECO:0000313" key="18">
    <source>
        <dbReference type="Proteomes" id="UP000708208"/>
    </source>
</evidence>
<comment type="similarity">
    <text evidence="11">Belongs to the sal C2H2-type zinc-finger protein family.</text>
</comment>
<keyword evidence="3" id="KW-0479">Metal-binding</keyword>
<dbReference type="InterPro" id="IPR013087">
    <property type="entry name" value="Znf_C2H2_type"/>
</dbReference>
<feature type="domain" description="C2H2-type" evidence="16">
    <location>
        <begin position="762"/>
        <end position="789"/>
    </location>
</feature>
<comment type="subcellular location">
    <subcellularLocation>
        <location evidence="1">Nucleus</location>
    </subcellularLocation>
</comment>
<keyword evidence="2" id="KW-0217">Developmental protein</keyword>